<proteinExistence type="predicted"/>
<gene>
    <name evidence="2" type="ORF">AN218_17015</name>
</gene>
<feature type="region of interest" description="Disordered" evidence="1">
    <location>
        <begin position="134"/>
        <end position="154"/>
    </location>
</feature>
<accession>A0A1E7L2Y3</accession>
<dbReference type="PATRIC" id="fig|518642.10.peg.3515"/>
<name>A0A1E7L2Y3_9ACTN</name>
<dbReference type="RefSeq" id="WP_070017741.1">
    <property type="nucleotide sequence ID" value="NZ_LJGW01000291.1"/>
</dbReference>
<comment type="caution">
    <text evidence="2">The sequence shown here is derived from an EMBL/GenBank/DDBJ whole genome shotgun (WGS) entry which is preliminary data.</text>
</comment>
<dbReference type="SUPFAM" id="SSF46785">
    <property type="entry name" value="Winged helix' DNA-binding domain"/>
    <property type="match status" value="1"/>
</dbReference>
<evidence type="ECO:0000256" key="1">
    <source>
        <dbReference type="SAM" id="MobiDB-lite"/>
    </source>
</evidence>
<organism evidence="2 3">
    <name type="scientific">Streptomyces nanshensis</name>
    <dbReference type="NCBI Taxonomy" id="518642"/>
    <lineage>
        <taxon>Bacteria</taxon>
        <taxon>Bacillati</taxon>
        <taxon>Actinomycetota</taxon>
        <taxon>Actinomycetes</taxon>
        <taxon>Kitasatosporales</taxon>
        <taxon>Streptomycetaceae</taxon>
        <taxon>Streptomyces</taxon>
    </lineage>
</organism>
<dbReference type="AlphaFoldDB" id="A0A1E7L2Y3"/>
<keyword evidence="3" id="KW-1185">Reference proteome</keyword>
<dbReference type="Proteomes" id="UP000176005">
    <property type="component" value="Unassembled WGS sequence"/>
</dbReference>
<evidence type="ECO:0000313" key="3">
    <source>
        <dbReference type="Proteomes" id="UP000176005"/>
    </source>
</evidence>
<evidence type="ECO:0000313" key="2">
    <source>
        <dbReference type="EMBL" id="OEV10557.1"/>
    </source>
</evidence>
<feature type="compositionally biased region" description="Basic residues" evidence="1">
    <location>
        <begin position="134"/>
        <end position="145"/>
    </location>
</feature>
<dbReference type="EMBL" id="LJGW01000291">
    <property type="protein sequence ID" value="OEV10557.1"/>
    <property type="molecule type" value="Genomic_DNA"/>
</dbReference>
<reference evidence="2 3" key="1">
    <citation type="journal article" date="2016" name="Front. Microbiol.">
        <title>Comparative Genomics Analysis of Streptomyces Species Reveals Their Adaptation to the Marine Environment and Their Diversity at the Genomic Level.</title>
        <authorList>
            <person name="Tian X."/>
            <person name="Zhang Z."/>
            <person name="Yang T."/>
            <person name="Chen M."/>
            <person name="Li J."/>
            <person name="Chen F."/>
            <person name="Yang J."/>
            <person name="Li W."/>
            <person name="Zhang B."/>
            <person name="Zhang Z."/>
            <person name="Wu J."/>
            <person name="Zhang C."/>
            <person name="Long L."/>
            <person name="Xiao J."/>
        </authorList>
    </citation>
    <scope>NUCLEOTIDE SEQUENCE [LARGE SCALE GENOMIC DNA]</scope>
    <source>
        <strain evidence="2 3">SCSIO 10429</strain>
    </source>
</reference>
<protein>
    <submittedName>
        <fullName evidence="2">Regulator</fullName>
    </submittedName>
</protein>
<dbReference type="InterPro" id="IPR036390">
    <property type="entry name" value="WH_DNA-bd_sf"/>
</dbReference>
<sequence>MALLFAPVNADGLIADLDLPSPAYRVLMKLRSLSEPGGRVEIDQATIAKLLETSRPNVTAALRSLDLARLVKKQRNGVYQINAMLAGYTSEKEAVAAIQAMDAIERLDNPLFIEDYHRAVAEYQDQLAAQRLKREQKKTRTKQRGPMRVVSSTA</sequence>